<keyword evidence="6 11" id="KW-0805">Transcription regulation</keyword>
<dbReference type="FunCoup" id="E3NP18">
    <property type="interactions" value="1"/>
</dbReference>
<dbReference type="InterPro" id="IPR013088">
    <property type="entry name" value="Znf_NHR/GATA"/>
</dbReference>
<dbReference type="SUPFAM" id="SSF57716">
    <property type="entry name" value="Glucocorticoid receptor-like (DNA-binding domain)"/>
    <property type="match status" value="2"/>
</dbReference>
<gene>
    <name evidence="14" type="ORF">CRE_04422</name>
</gene>
<dbReference type="Gene3D" id="1.10.565.10">
    <property type="entry name" value="Retinoid X Receptor"/>
    <property type="match status" value="1"/>
</dbReference>
<dbReference type="PROSITE" id="PS51843">
    <property type="entry name" value="NR_LBD"/>
    <property type="match status" value="1"/>
</dbReference>
<evidence type="ECO:0000256" key="9">
    <source>
        <dbReference type="ARBA" id="ARBA00023170"/>
    </source>
</evidence>
<dbReference type="OrthoDB" id="5798272at2759"/>
<dbReference type="Gene3D" id="3.30.50.10">
    <property type="entry name" value="Erythroid Transcription Factor GATA-1, subunit A"/>
    <property type="match status" value="2"/>
</dbReference>
<dbReference type="eggNOG" id="KOG3575">
    <property type="taxonomic scope" value="Eukaryota"/>
</dbReference>
<dbReference type="PRINTS" id="PR00047">
    <property type="entry name" value="STROIDFINGER"/>
</dbReference>
<dbReference type="SMART" id="SM00399">
    <property type="entry name" value="ZnF_C4"/>
    <property type="match status" value="2"/>
</dbReference>
<evidence type="ECO:0000256" key="2">
    <source>
        <dbReference type="ARBA" id="ARBA00005993"/>
    </source>
</evidence>
<evidence type="ECO:0000313" key="15">
    <source>
        <dbReference type="Proteomes" id="UP000008281"/>
    </source>
</evidence>
<dbReference type="InParanoid" id="E3NP18"/>
<dbReference type="PROSITE" id="PS51030">
    <property type="entry name" value="NUCLEAR_REC_DBD_2"/>
    <property type="match status" value="2"/>
</dbReference>
<dbReference type="Pfam" id="PF00104">
    <property type="entry name" value="Hormone_recep"/>
    <property type="match status" value="1"/>
</dbReference>
<evidence type="ECO:0000256" key="3">
    <source>
        <dbReference type="ARBA" id="ARBA00022723"/>
    </source>
</evidence>
<evidence type="ECO:0000259" key="12">
    <source>
        <dbReference type="PROSITE" id="PS51030"/>
    </source>
</evidence>
<keyword evidence="5 11" id="KW-0862">Zinc</keyword>
<dbReference type="SMART" id="SM00430">
    <property type="entry name" value="HOLI"/>
    <property type="match status" value="1"/>
</dbReference>
<feature type="non-terminal residue" evidence="14">
    <location>
        <position position="616"/>
    </location>
</feature>
<comment type="subcellular location">
    <subcellularLocation>
        <location evidence="1 11">Nucleus</location>
    </subcellularLocation>
</comment>
<feature type="domain" description="Nuclear receptor" evidence="12">
    <location>
        <begin position="441"/>
        <end position="516"/>
    </location>
</feature>
<feature type="domain" description="NR LBD" evidence="13">
    <location>
        <begin position="133"/>
        <end position="408"/>
    </location>
</feature>
<dbReference type="EMBL" id="DS269298">
    <property type="protein sequence ID" value="EFP12021.1"/>
    <property type="molecule type" value="Genomic_DNA"/>
</dbReference>
<dbReference type="OMA" id="SCMLAIT"/>
<keyword evidence="9 11" id="KW-0675">Receptor</keyword>
<dbReference type="SUPFAM" id="SSF48508">
    <property type="entry name" value="Nuclear receptor ligand-binding domain"/>
    <property type="match status" value="1"/>
</dbReference>
<evidence type="ECO:0000256" key="7">
    <source>
        <dbReference type="ARBA" id="ARBA00023125"/>
    </source>
</evidence>
<dbReference type="GO" id="GO:0003700">
    <property type="term" value="F:DNA-binding transcription factor activity"/>
    <property type="evidence" value="ECO:0007669"/>
    <property type="project" value="InterPro"/>
</dbReference>
<keyword evidence="3 11" id="KW-0479">Metal-binding</keyword>
<accession>E3NP18</accession>
<dbReference type="Pfam" id="PF00105">
    <property type="entry name" value="zf-C4"/>
    <property type="match status" value="2"/>
</dbReference>
<keyword evidence="8 11" id="KW-0804">Transcription</keyword>
<protein>
    <recommendedName>
        <fullName evidence="16">Nuclear receptor</fullName>
    </recommendedName>
</protein>
<keyword evidence="4 11" id="KW-0863">Zinc-finger</keyword>
<dbReference type="Proteomes" id="UP000008281">
    <property type="component" value="Unassembled WGS sequence"/>
</dbReference>
<evidence type="ECO:0000256" key="11">
    <source>
        <dbReference type="RuleBase" id="RU004334"/>
    </source>
</evidence>
<dbReference type="GO" id="GO:0000978">
    <property type="term" value="F:RNA polymerase II cis-regulatory region sequence-specific DNA binding"/>
    <property type="evidence" value="ECO:0007669"/>
    <property type="project" value="InterPro"/>
</dbReference>
<dbReference type="STRING" id="31234.E3NP18"/>
<dbReference type="GO" id="GO:0008270">
    <property type="term" value="F:zinc ion binding"/>
    <property type="evidence" value="ECO:0007669"/>
    <property type="project" value="UniProtKB-KW"/>
</dbReference>
<sequence>MHLKTNLSKCIPDRRCLVCGDDKASRHYGTVACNGCKGFFRRSVWENRTYICAGAKDCDVEQRFRNRCRACRFQKCINVGMDRKSVQSEREVRLPKDTVLKPKASLKAKRASLQMSSSVTSSIPSSSSTPDVDSPSIVKELYSIQRRVETTFCQEFEDLVQCFGTMCNVNITLKSALENPEKVATRTKLEWGNTKRLATLRDLTVTWCRTFVWFHDYMSSFIELDRLNYLDRTILFKLRFAPVSWMLYAFQSYRHNVEGVTFTNDAWYPNDKEKQTLMEKPCFDYYNRCSGTMMYDLVNKMKQICMTEEEYSCMLAIILFRSDYRLSPDSNHVLASTGDQYTQALSELIMSRMEDKDDLQALDRLATLMCMVTSCQSIARTEDDNVTFLAIFNMADLVGLPYEVHSALRQEEPPHGYALMLNIPLHGVTPLKWRNPSPVDNDSCLVCGDPNAKRHYGAMSCNGCKGFFRRSVWEKREYNCSFGDECIIEFKYRNRCRACRLKRCITVGMDREAVRSERARKPKTEIKMEFDIDGIKREIKEEPLDSDTEDECPQLLDIKPDFSRKTSTDGIIGYMISEILWDNINRPLITMEALRFNWCRTFTLTIDWFETLPEYR</sequence>
<keyword evidence="15" id="KW-1185">Reference proteome</keyword>
<feature type="domain" description="Nuclear receptor" evidence="12">
    <location>
        <begin position="13"/>
        <end position="88"/>
    </location>
</feature>
<evidence type="ECO:0000256" key="10">
    <source>
        <dbReference type="ARBA" id="ARBA00023242"/>
    </source>
</evidence>
<organism evidence="15">
    <name type="scientific">Caenorhabditis remanei</name>
    <name type="common">Caenorhabditis vulgaris</name>
    <dbReference type="NCBI Taxonomy" id="31234"/>
    <lineage>
        <taxon>Eukaryota</taxon>
        <taxon>Metazoa</taxon>
        <taxon>Ecdysozoa</taxon>
        <taxon>Nematoda</taxon>
        <taxon>Chromadorea</taxon>
        <taxon>Rhabditida</taxon>
        <taxon>Rhabditina</taxon>
        <taxon>Rhabditomorpha</taxon>
        <taxon>Rhabditoidea</taxon>
        <taxon>Rhabditidae</taxon>
        <taxon>Peloderinae</taxon>
        <taxon>Caenorhabditis</taxon>
    </lineage>
</organism>
<comment type="similarity">
    <text evidence="2 11">Belongs to the nuclear hormone receptor family.</text>
</comment>
<evidence type="ECO:0000256" key="5">
    <source>
        <dbReference type="ARBA" id="ARBA00022833"/>
    </source>
</evidence>
<dbReference type="InterPro" id="IPR000536">
    <property type="entry name" value="Nucl_hrmn_rcpt_lig-bd"/>
</dbReference>
<dbReference type="CDD" id="cd06960">
    <property type="entry name" value="NR_DBD_HNF4A"/>
    <property type="match status" value="2"/>
</dbReference>
<evidence type="ECO:0000313" key="14">
    <source>
        <dbReference type="EMBL" id="EFP12021.1"/>
    </source>
</evidence>
<keyword evidence="10 11" id="KW-0539">Nucleus</keyword>
<evidence type="ECO:0000256" key="8">
    <source>
        <dbReference type="ARBA" id="ARBA00023163"/>
    </source>
</evidence>
<keyword evidence="7 11" id="KW-0238">DNA-binding</keyword>
<dbReference type="FunFam" id="3.30.50.10:FF:000030">
    <property type="entry name" value="Nuclear Hormone Receptor family"/>
    <property type="match status" value="2"/>
</dbReference>
<evidence type="ECO:0000256" key="6">
    <source>
        <dbReference type="ARBA" id="ARBA00023015"/>
    </source>
</evidence>
<evidence type="ECO:0000256" key="4">
    <source>
        <dbReference type="ARBA" id="ARBA00022771"/>
    </source>
</evidence>
<proteinExistence type="inferred from homology"/>
<evidence type="ECO:0000256" key="1">
    <source>
        <dbReference type="ARBA" id="ARBA00004123"/>
    </source>
</evidence>
<dbReference type="AlphaFoldDB" id="E3NP18"/>
<dbReference type="InterPro" id="IPR049636">
    <property type="entry name" value="HNF4-like_DBD"/>
</dbReference>
<reference evidence="14" key="1">
    <citation type="submission" date="2007-07" db="EMBL/GenBank/DDBJ databases">
        <title>PCAP assembly of the Caenorhabditis remanei genome.</title>
        <authorList>
            <consortium name="The Caenorhabditis remanei Sequencing Consortium"/>
            <person name="Wilson R.K."/>
        </authorList>
    </citation>
    <scope>NUCLEOTIDE SEQUENCE [LARGE SCALE GENOMIC DNA]</scope>
    <source>
        <strain evidence="14">PB4641</strain>
    </source>
</reference>
<dbReference type="PROSITE" id="PS00031">
    <property type="entry name" value="NUCLEAR_REC_DBD_1"/>
    <property type="match status" value="2"/>
</dbReference>
<dbReference type="InterPro" id="IPR001628">
    <property type="entry name" value="Znf_hrmn_rcpt"/>
</dbReference>
<name>E3NP18_CAERE</name>
<dbReference type="InterPro" id="IPR035500">
    <property type="entry name" value="NHR-like_dom_sf"/>
</dbReference>
<evidence type="ECO:0008006" key="16">
    <source>
        <dbReference type="Google" id="ProtNLM"/>
    </source>
</evidence>
<dbReference type="PANTHER" id="PTHR47630">
    <property type="entry name" value="NUCLEAR HORMONE RECEPTOR FAMILY-RELATED-RELATED"/>
    <property type="match status" value="1"/>
</dbReference>
<evidence type="ECO:0000259" key="13">
    <source>
        <dbReference type="PROSITE" id="PS51843"/>
    </source>
</evidence>
<dbReference type="HOGENOM" id="CLU_443848_0_0_1"/>
<dbReference type="GO" id="GO:0005634">
    <property type="term" value="C:nucleus"/>
    <property type="evidence" value="ECO:0007669"/>
    <property type="project" value="UniProtKB-SubCell"/>
</dbReference>
<dbReference type="InterPro" id="IPR052499">
    <property type="entry name" value="C.elegans_NHRs"/>
</dbReference>
<dbReference type="PANTHER" id="PTHR47630:SF7">
    <property type="entry name" value="NUCLEAR HORMONE RECEPTOR FAMILY"/>
    <property type="match status" value="1"/>
</dbReference>